<organism evidence="1">
    <name type="scientific">Rhizophora mucronata</name>
    <name type="common">Asiatic mangrove</name>
    <dbReference type="NCBI Taxonomy" id="61149"/>
    <lineage>
        <taxon>Eukaryota</taxon>
        <taxon>Viridiplantae</taxon>
        <taxon>Streptophyta</taxon>
        <taxon>Embryophyta</taxon>
        <taxon>Tracheophyta</taxon>
        <taxon>Spermatophyta</taxon>
        <taxon>Magnoliopsida</taxon>
        <taxon>eudicotyledons</taxon>
        <taxon>Gunneridae</taxon>
        <taxon>Pentapetalae</taxon>
        <taxon>rosids</taxon>
        <taxon>fabids</taxon>
        <taxon>Malpighiales</taxon>
        <taxon>Rhizophoraceae</taxon>
        <taxon>Rhizophora</taxon>
    </lineage>
</organism>
<sequence>MAKTKGKTKSSIIISKEDHICVEKSQGFQFLVA</sequence>
<accession>A0A2P2K8H7</accession>
<dbReference type="EMBL" id="GGEC01021507">
    <property type="protein sequence ID" value="MBX01991.1"/>
    <property type="molecule type" value="Transcribed_RNA"/>
</dbReference>
<proteinExistence type="predicted"/>
<name>A0A2P2K8H7_RHIMU</name>
<evidence type="ECO:0000313" key="1">
    <source>
        <dbReference type="EMBL" id="MBX01991.1"/>
    </source>
</evidence>
<reference evidence="1" key="1">
    <citation type="submission" date="2018-02" db="EMBL/GenBank/DDBJ databases">
        <title>Rhizophora mucronata_Transcriptome.</title>
        <authorList>
            <person name="Meera S.P."/>
            <person name="Sreeshan A."/>
            <person name="Augustine A."/>
        </authorList>
    </citation>
    <scope>NUCLEOTIDE SEQUENCE</scope>
    <source>
        <tissue evidence="1">Leaf</tissue>
    </source>
</reference>
<dbReference type="AlphaFoldDB" id="A0A2P2K8H7"/>
<protein>
    <submittedName>
        <fullName evidence="1">Uncharacterized protein</fullName>
    </submittedName>
</protein>